<dbReference type="Pfam" id="PF00560">
    <property type="entry name" value="LRR_1"/>
    <property type="match status" value="5"/>
</dbReference>
<dbReference type="FunFam" id="3.30.200.20:FF:000432">
    <property type="entry name" value="LRR receptor-like serine/threonine-protein kinase EFR"/>
    <property type="match status" value="1"/>
</dbReference>
<evidence type="ECO:0000256" key="2">
    <source>
        <dbReference type="ARBA" id="ARBA00008684"/>
    </source>
</evidence>
<feature type="transmembrane region" description="Helical" evidence="23">
    <location>
        <begin position="770"/>
        <end position="794"/>
    </location>
</feature>
<dbReference type="Pfam" id="PF08263">
    <property type="entry name" value="LRRNT_2"/>
    <property type="match status" value="1"/>
</dbReference>
<comment type="catalytic activity">
    <reaction evidence="21">
        <text>L-seryl-[protein] + ATP = O-phospho-L-seryl-[protein] + ADP + H(+)</text>
        <dbReference type="Rhea" id="RHEA:17989"/>
        <dbReference type="Rhea" id="RHEA-COMP:9863"/>
        <dbReference type="Rhea" id="RHEA-COMP:11604"/>
        <dbReference type="ChEBI" id="CHEBI:15378"/>
        <dbReference type="ChEBI" id="CHEBI:29999"/>
        <dbReference type="ChEBI" id="CHEBI:30616"/>
        <dbReference type="ChEBI" id="CHEBI:83421"/>
        <dbReference type="ChEBI" id="CHEBI:456216"/>
        <dbReference type="EC" id="2.7.11.1"/>
    </reaction>
</comment>
<evidence type="ECO:0000256" key="23">
    <source>
        <dbReference type="SAM" id="Phobius"/>
    </source>
</evidence>
<dbReference type="EC" id="2.7.11.1" evidence="4"/>
<dbReference type="InterPro" id="IPR055414">
    <property type="entry name" value="LRR_R13L4/SHOC2-like"/>
</dbReference>
<organism evidence="26 27">
    <name type="scientific">Helianthus annuus</name>
    <name type="common">Common sunflower</name>
    <dbReference type="NCBI Taxonomy" id="4232"/>
    <lineage>
        <taxon>Eukaryota</taxon>
        <taxon>Viridiplantae</taxon>
        <taxon>Streptophyta</taxon>
        <taxon>Embryophyta</taxon>
        <taxon>Tracheophyta</taxon>
        <taxon>Spermatophyta</taxon>
        <taxon>Magnoliopsida</taxon>
        <taxon>eudicotyledons</taxon>
        <taxon>Gunneridae</taxon>
        <taxon>Pentapetalae</taxon>
        <taxon>asterids</taxon>
        <taxon>campanulids</taxon>
        <taxon>Asterales</taxon>
        <taxon>Asteraceae</taxon>
        <taxon>Asteroideae</taxon>
        <taxon>Heliantheae alliance</taxon>
        <taxon>Heliantheae</taxon>
        <taxon>Helianthus</taxon>
    </lineage>
</organism>
<keyword evidence="10 23" id="KW-0812">Transmembrane</keyword>
<name>A0A251UWH5_HELAN</name>
<keyword evidence="19" id="KW-0325">Glycoprotein</keyword>
<reference evidence="25" key="3">
    <citation type="submission" date="2020-06" db="EMBL/GenBank/DDBJ databases">
        <title>Helianthus annuus Genome sequencing and assembly Release 2.</title>
        <authorList>
            <person name="Gouzy J."/>
            <person name="Langlade N."/>
            <person name="Munos S."/>
        </authorList>
    </citation>
    <scope>NUCLEOTIDE SEQUENCE</scope>
    <source>
        <tissue evidence="25">Leaves</tissue>
    </source>
</reference>
<keyword evidence="6" id="KW-0723">Serine/threonine-protein kinase</keyword>
<evidence type="ECO:0000256" key="16">
    <source>
        <dbReference type="ARBA" id="ARBA00022989"/>
    </source>
</evidence>
<evidence type="ECO:0000256" key="21">
    <source>
        <dbReference type="ARBA" id="ARBA00048679"/>
    </source>
</evidence>
<reference evidence="25 27" key="1">
    <citation type="journal article" date="2017" name="Nature">
        <title>The sunflower genome provides insights into oil metabolism, flowering and Asterid evolution.</title>
        <authorList>
            <person name="Badouin H."/>
            <person name="Gouzy J."/>
            <person name="Grassa C.J."/>
            <person name="Murat F."/>
            <person name="Staton S.E."/>
            <person name="Cottret L."/>
            <person name="Lelandais-Briere C."/>
            <person name="Owens G.L."/>
            <person name="Carrere S."/>
            <person name="Mayjonade B."/>
            <person name="Legrand L."/>
            <person name="Gill N."/>
            <person name="Kane N.C."/>
            <person name="Bowers J.E."/>
            <person name="Hubner S."/>
            <person name="Bellec A."/>
            <person name="Berard A."/>
            <person name="Berges H."/>
            <person name="Blanchet N."/>
            <person name="Boniface M.C."/>
            <person name="Brunel D."/>
            <person name="Catrice O."/>
            <person name="Chaidir N."/>
            <person name="Claudel C."/>
            <person name="Donnadieu C."/>
            <person name="Faraut T."/>
            <person name="Fievet G."/>
            <person name="Helmstetter N."/>
            <person name="King M."/>
            <person name="Knapp S.J."/>
            <person name="Lai Z."/>
            <person name="Le Paslier M.C."/>
            <person name="Lippi Y."/>
            <person name="Lorenzon L."/>
            <person name="Mandel J.R."/>
            <person name="Marage G."/>
            <person name="Marchand G."/>
            <person name="Marquand E."/>
            <person name="Bret-Mestries E."/>
            <person name="Morien E."/>
            <person name="Nambeesan S."/>
            <person name="Nguyen T."/>
            <person name="Pegot-Espagnet P."/>
            <person name="Pouilly N."/>
            <person name="Raftis F."/>
            <person name="Sallet E."/>
            <person name="Schiex T."/>
            <person name="Thomas J."/>
            <person name="Vandecasteele C."/>
            <person name="Vares D."/>
            <person name="Vear F."/>
            <person name="Vautrin S."/>
            <person name="Crespi M."/>
            <person name="Mangin B."/>
            <person name="Burke J.M."/>
            <person name="Salse J."/>
            <person name="Munos S."/>
            <person name="Vincourt P."/>
            <person name="Rieseberg L.H."/>
            <person name="Langlade N.B."/>
        </authorList>
    </citation>
    <scope>NUCLEOTIDE SEQUENCE [LARGE SCALE GENOMIC DNA]</scope>
    <source>
        <strain evidence="27">cv. SF193</strain>
        <tissue evidence="25">Leaves</tissue>
    </source>
</reference>
<evidence type="ECO:0000256" key="11">
    <source>
        <dbReference type="ARBA" id="ARBA00022729"/>
    </source>
</evidence>
<dbReference type="InterPro" id="IPR013210">
    <property type="entry name" value="LRR_N_plant-typ"/>
</dbReference>
<dbReference type="FunFam" id="3.80.10.10:FF:000275">
    <property type="entry name" value="Leucine-rich repeat receptor-like protein kinase"/>
    <property type="match status" value="1"/>
</dbReference>
<comment type="catalytic activity">
    <reaction evidence="20">
        <text>L-threonyl-[protein] + ATP = O-phospho-L-threonyl-[protein] + ADP + H(+)</text>
        <dbReference type="Rhea" id="RHEA:46608"/>
        <dbReference type="Rhea" id="RHEA-COMP:11060"/>
        <dbReference type="Rhea" id="RHEA-COMP:11605"/>
        <dbReference type="ChEBI" id="CHEBI:15378"/>
        <dbReference type="ChEBI" id="CHEBI:30013"/>
        <dbReference type="ChEBI" id="CHEBI:30616"/>
        <dbReference type="ChEBI" id="CHEBI:61977"/>
        <dbReference type="ChEBI" id="CHEBI:456216"/>
        <dbReference type="EC" id="2.7.11.1"/>
    </reaction>
</comment>
<dbReference type="GO" id="GO:0006952">
    <property type="term" value="P:defense response"/>
    <property type="evidence" value="ECO:0007669"/>
    <property type="project" value="UniProtKB-ARBA"/>
</dbReference>
<evidence type="ECO:0000256" key="17">
    <source>
        <dbReference type="ARBA" id="ARBA00023136"/>
    </source>
</evidence>
<dbReference type="InterPro" id="IPR001611">
    <property type="entry name" value="Leu-rich_rpt"/>
</dbReference>
<dbReference type="SUPFAM" id="SSF52047">
    <property type="entry name" value="RNI-like"/>
    <property type="match status" value="2"/>
</dbReference>
<keyword evidence="15 22" id="KW-0067">ATP-binding</keyword>
<dbReference type="OrthoDB" id="676979at2759"/>
<dbReference type="EMBL" id="MNCJ02000319">
    <property type="protein sequence ID" value="KAF5808840.1"/>
    <property type="molecule type" value="Genomic_DNA"/>
</dbReference>
<dbReference type="Proteomes" id="UP000215914">
    <property type="component" value="Chromosome 4"/>
</dbReference>
<dbReference type="PROSITE" id="PS00108">
    <property type="entry name" value="PROTEIN_KINASE_ST"/>
    <property type="match status" value="1"/>
</dbReference>
<keyword evidence="9 25" id="KW-0808">Transferase</keyword>
<dbReference type="Pfam" id="PF00069">
    <property type="entry name" value="Pkinase"/>
    <property type="match status" value="1"/>
</dbReference>
<accession>A0A251UWH5</accession>
<dbReference type="GO" id="GO:0051707">
    <property type="term" value="P:response to other organism"/>
    <property type="evidence" value="ECO:0007669"/>
    <property type="project" value="UniProtKB-ARBA"/>
</dbReference>
<dbReference type="InterPro" id="IPR051716">
    <property type="entry name" value="Plant_RL_S/T_kinase"/>
</dbReference>
<dbReference type="SUPFAM" id="SSF56112">
    <property type="entry name" value="Protein kinase-like (PK-like)"/>
    <property type="match status" value="1"/>
</dbReference>
<dbReference type="InterPro" id="IPR000719">
    <property type="entry name" value="Prot_kinase_dom"/>
</dbReference>
<dbReference type="GO" id="GO:0004674">
    <property type="term" value="F:protein serine/threonine kinase activity"/>
    <property type="evidence" value="ECO:0007669"/>
    <property type="project" value="UniProtKB-KW"/>
</dbReference>
<evidence type="ECO:0000256" key="18">
    <source>
        <dbReference type="ARBA" id="ARBA00023170"/>
    </source>
</evidence>
<evidence type="ECO:0000313" key="27">
    <source>
        <dbReference type="Proteomes" id="UP000215914"/>
    </source>
</evidence>
<keyword evidence="18" id="KW-0675">Receptor</keyword>
<dbReference type="InterPro" id="IPR017441">
    <property type="entry name" value="Protein_kinase_ATP_BS"/>
</dbReference>
<dbReference type="EMBL" id="CM007893">
    <property type="protein sequence ID" value="OTG27698.1"/>
    <property type="molecule type" value="Genomic_DNA"/>
</dbReference>
<dbReference type="SMART" id="SM00365">
    <property type="entry name" value="LRR_SD22"/>
    <property type="match status" value="7"/>
</dbReference>
<dbReference type="FunFam" id="3.80.10.10:FF:000221">
    <property type="entry name" value="Leucine-rich repeat receptor-like protein kinase PXL1"/>
    <property type="match status" value="1"/>
</dbReference>
<evidence type="ECO:0000256" key="7">
    <source>
        <dbReference type="ARBA" id="ARBA00022553"/>
    </source>
</evidence>
<evidence type="ECO:0000256" key="1">
    <source>
        <dbReference type="ARBA" id="ARBA00004251"/>
    </source>
</evidence>
<dbReference type="Pfam" id="PF13855">
    <property type="entry name" value="LRR_8"/>
    <property type="match status" value="1"/>
</dbReference>
<keyword evidence="27" id="KW-1185">Reference proteome</keyword>
<sequence length="1127" mass="124012">MNSKYPMVNLSSFSPIHFLFYSLVVSLSSTVICGGIETDHEALLKIKSLITRDPYGALTSWNDSLHLCNWSHVYCGKRHRRVTYIDLSSQGLEGSLSPHVGNLSFLRGLSLGNNSFQGAIPQEVGRLSRLRHLFLYQNKFNKVIPTNLTGCFNLEEIGLSNNELVGSIPKEISSLTKLTFLSLFNNKLTGGIPTILGNITSLELFSVRGNPLGGGFPNILSQWKNLREFYARGCNLTGTIPHEIGHLSRLTVLSLANNKFCGVIPTNISGCSNLEQLYLSDNELVGSIPKEISTLTKLTVLSLFNNKLTGGIPTILGNNTSLELFSVAGNPLGGTIPDTLGLMKSLKEIYFGGCNLYGTISNSLYNLSLLANISLSDNQLTGGLYSAIGARLPNLVFFQLWGNQLSGPLPASISNCTSLELLELGKNKFSGPLKVDFSKLTNMYIINIDGNLFGSKEADEMKFIDSLKNCTRLQMLSLAKCKFQGVLPRSIGNLSNQLQELWFADNQLYGNLPSSIGNLVGLNTLALCGNQFTGNIPSTIGNLQNLEGLCLDENQLSGQIPDSIGNLSSLITLYLSSNMLEGVIPSSLGNCYHLLELYLNDNKLNGKIPIRLLQLSSLSITLDLSRNNLFGSLPIEVGNLNMLTTLNLSDNNFSGKIPSSLGGCSSLSQLSLKGNLFQGMIPLSLNSLKGLVVLDISHNNLSGHIPRFFEKFKLEHLNLSYNDFEGEVPMVGVFANESAFSVLGNRRLCGGIIELGLPKCKETSKFTKKFHLYLIVTLVASALFTATCLAYAWCKKKRKSHLSQSSTSERHLKVSYNRLLKATNGFSESNLIGTGGYSSVYKGILFEDNDTFVAIKVLHLQNRGAQRSFMRECEAWRNLRHRNLLKIITSCSSIDFQGNPFKALVYEFMPNGSLHDWLHSSRNTSRLNLLQMIKILMDVANALDYIHNHCLPTIIHGDLKPSNILLDNDMVAHVGDFGLARFLGTSYQNNSTGIRGTMGYIAPEYGLGSEMTSNGDIYSFGILVLEAMTGKHPTDDIFNEDLSLHKFASMALLDNVIDIIDVTILNLYQEQRIVLQNNEENAKKIEECLTLTIKIGVACSVDSPTQRMDVKMVVRELQRILDTLENI</sequence>
<keyword evidence="7" id="KW-0597">Phosphoprotein</keyword>
<feature type="domain" description="Protein kinase" evidence="24">
    <location>
        <begin position="826"/>
        <end position="1121"/>
    </location>
</feature>
<protein>
    <recommendedName>
        <fullName evidence="4">non-specific serine/threonine protein kinase</fullName>
        <ecNumber evidence="4">2.7.11.1</ecNumber>
    </recommendedName>
</protein>
<evidence type="ECO:0000256" key="14">
    <source>
        <dbReference type="ARBA" id="ARBA00022777"/>
    </source>
</evidence>
<dbReference type="InterPro" id="IPR008271">
    <property type="entry name" value="Ser/Thr_kinase_AS"/>
</dbReference>
<evidence type="ECO:0000256" key="9">
    <source>
        <dbReference type="ARBA" id="ARBA00022679"/>
    </source>
</evidence>
<dbReference type="Pfam" id="PF23598">
    <property type="entry name" value="LRR_14"/>
    <property type="match status" value="1"/>
</dbReference>
<dbReference type="FunFam" id="1.10.510.10:FF:000358">
    <property type="entry name" value="Putative leucine-rich repeat receptor-like serine/threonine-protein kinase"/>
    <property type="match status" value="1"/>
</dbReference>
<dbReference type="InterPro" id="IPR003591">
    <property type="entry name" value="Leu-rich_rpt_typical-subtyp"/>
</dbReference>
<keyword evidence="12" id="KW-0677">Repeat</keyword>
<dbReference type="PROSITE" id="PS50011">
    <property type="entry name" value="PROTEIN_KINASE_DOM"/>
    <property type="match status" value="1"/>
</dbReference>
<reference evidence="26" key="2">
    <citation type="submission" date="2017-02" db="EMBL/GenBank/DDBJ databases">
        <title>Sunflower complete genome.</title>
        <authorList>
            <person name="Langlade N."/>
            <person name="Munos S."/>
        </authorList>
    </citation>
    <scope>NUCLEOTIDE SEQUENCE [LARGE SCALE GENOMIC DNA]</scope>
    <source>
        <tissue evidence="26">Leaves</tissue>
    </source>
</reference>
<evidence type="ECO:0000256" key="12">
    <source>
        <dbReference type="ARBA" id="ARBA00022737"/>
    </source>
</evidence>
<gene>
    <name evidence="26" type="ORF">HannXRQ_Chr04g0102841</name>
    <name evidence="25" type="ORF">HanXRQr2_Chr04g0150171</name>
</gene>
<evidence type="ECO:0000256" key="10">
    <source>
        <dbReference type="ARBA" id="ARBA00022692"/>
    </source>
</evidence>
<evidence type="ECO:0000256" key="3">
    <source>
        <dbReference type="ARBA" id="ARBA00009592"/>
    </source>
</evidence>
<keyword evidence="5" id="KW-1003">Cell membrane</keyword>
<evidence type="ECO:0000256" key="8">
    <source>
        <dbReference type="ARBA" id="ARBA00022614"/>
    </source>
</evidence>
<dbReference type="Gramene" id="mRNA:HanXRQr2_Chr04g0150171">
    <property type="protein sequence ID" value="mRNA:HanXRQr2_Chr04g0150171"/>
    <property type="gene ID" value="HanXRQr2_Chr04g0150171"/>
</dbReference>
<dbReference type="PROSITE" id="PS00107">
    <property type="entry name" value="PROTEIN_KINASE_ATP"/>
    <property type="match status" value="1"/>
</dbReference>
<evidence type="ECO:0000256" key="22">
    <source>
        <dbReference type="PROSITE-ProRule" id="PRU10141"/>
    </source>
</evidence>
<evidence type="ECO:0000256" key="13">
    <source>
        <dbReference type="ARBA" id="ARBA00022741"/>
    </source>
</evidence>
<dbReference type="PANTHER" id="PTHR48053">
    <property type="entry name" value="LEUCINE RICH REPEAT FAMILY PROTEIN, EXPRESSED"/>
    <property type="match status" value="1"/>
</dbReference>
<keyword evidence="13 22" id="KW-0547">Nucleotide-binding</keyword>
<keyword evidence="11" id="KW-0732">Signal</keyword>
<dbReference type="GO" id="GO:0005886">
    <property type="term" value="C:plasma membrane"/>
    <property type="evidence" value="ECO:0007669"/>
    <property type="project" value="UniProtKB-SubCell"/>
</dbReference>
<dbReference type="SMART" id="SM00369">
    <property type="entry name" value="LRR_TYP"/>
    <property type="match status" value="9"/>
</dbReference>
<comment type="similarity">
    <text evidence="2">Belongs to the protein kinase superfamily. Ser/Thr protein kinase family.</text>
</comment>
<evidence type="ECO:0000256" key="20">
    <source>
        <dbReference type="ARBA" id="ARBA00047899"/>
    </source>
</evidence>
<dbReference type="InParanoid" id="A0A251UWH5"/>
<evidence type="ECO:0000256" key="4">
    <source>
        <dbReference type="ARBA" id="ARBA00012513"/>
    </source>
</evidence>
<evidence type="ECO:0000313" key="25">
    <source>
        <dbReference type="EMBL" id="KAF5808840.1"/>
    </source>
</evidence>
<dbReference type="InterPro" id="IPR032675">
    <property type="entry name" value="LRR_dom_sf"/>
</dbReference>
<comment type="similarity">
    <text evidence="3">Belongs to the RLP family.</text>
</comment>
<dbReference type="InterPro" id="IPR011009">
    <property type="entry name" value="Kinase-like_dom_sf"/>
</dbReference>
<keyword evidence="8" id="KW-0433">Leucine-rich repeat</keyword>
<comment type="subcellular location">
    <subcellularLocation>
        <location evidence="1">Cell membrane</location>
        <topology evidence="1">Single-pass type I membrane protein</topology>
    </subcellularLocation>
</comment>
<dbReference type="GO" id="GO:0005524">
    <property type="term" value="F:ATP binding"/>
    <property type="evidence" value="ECO:0007669"/>
    <property type="project" value="UniProtKB-UniRule"/>
</dbReference>
<dbReference type="PANTHER" id="PTHR48053:SF37">
    <property type="entry name" value="LEUCINE-RICH REPEAT PROTEIN KINASE FAMILY PROTEIN"/>
    <property type="match status" value="1"/>
</dbReference>
<evidence type="ECO:0000313" key="26">
    <source>
        <dbReference type="EMBL" id="OTG27698.1"/>
    </source>
</evidence>
<proteinExistence type="inferred from homology"/>
<dbReference type="Gene3D" id="3.80.10.10">
    <property type="entry name" value="Ribonuclease Inhibitor"/>
    <property type="match status" value="3"/>
</dbReference>
<evidence type="ECO:0000256" key="5">
    <source>
        <dbReference type="ARBA" id="ARBA00022475"/>
    </source>
</evidence>
<evidence type="ECO:0000256" key="15">
    <source>
        <dbReference type="ARBA" id="ARBA00022840"/>
    </source>
</evidence>
<dbReference type="SMART" id="SM00220">
    <property type="entry name" value="S_TKc"/>
    <property type="match status" value="1"/>
</dbReference>
<keyword evidence="16 23" id="KW-1133">Transmembrane helix</keyword>
<keyword evidence="14 26" id="KW-0418">Kinase</keyword>
<feature type="binding site" evidence="22">
    <location>
        <position position="856"/>
    </location>
    <ligand>
        <name>ATP</name>
        <dbReference type="ChEBI" id="CHEBI:30616"/>
    </ligand>
</feature>
<evidence type="ECO:0000256" key="19">
    <source>
        <dbReference type="ARBA" id="ARBA00023180"/>
    </source>
</evidence>
<dbReference type="OMA" id="APECNER"/>
<dbReference type="Gene3D" id="1.10.510.10">
    <property type="entry name" value="Transferase(Phosphotransferase) domain 1"/>
    <property type="match status" value="1"/>
</dbReference>
<dbReference type="FunFam" id="3.80.10.10:FF:000288">
    <property type="entry name" value="LRR receptor-like serine/threonine-protein kinase EFR"/>
    <property type="match status" value="1"/>
</dbReference>
<dbReference type="Gene3D" id="3.30.200.20">
    <property type="entry name" value="Phosphorylase Kinase, domain 1"/>
    <property type="match status" value="1"/>
</dbReference>
<keyword evidence="17 23" id="KW-0472">Membrane</keyword>
<evidence type="ECO:0000256" key="6">
    <source>
        <dbReference type="ARBA" id="ARBA00022527"/>
    </source>
</evidence>
<dbReference type="AlphaFoldDB" id="A0A251UWH5"/>
<evidence type="ECO:0000259" key="24">
    <source>
        <dbReference type="PROSITE" id="PS50011"/>
    </source>
</evidence>